<proteinExistence type="predicted"/>
<keyword evidence="2" id="KW-1185">Reference proteome</keyword>
<accession>A0ACB8BH70</accession>
<dbReference type="Proteomes" id="UP000790709">
    <property type="component" value="Unassembled WGS sequence"/>
</dbReference>
<organism evidence="1 2">
    <name type="scientific">Leucogyrophana mollusca</name>
    <dbReference type="NCBI Taxonomy" id="85980"/>
    <lineage>
        <taxon>Eukaryota</taxon>
        <taxon>Fungi</taxon>
        <taxon>Dikarya</taxon>
        <taxon>Basidiomycota</taxon>
        <taxon>Agaricomycotina</taxon>
        <taxon>Agaricomycetes</taxon>
        <taxon>Agaricomycetidae</taxon>
        <taxon>Boletales</taxon>
        <taxon>Boletales incertae sedis</taxon>
        <taxon>Leucogyrophana</taxon>
    </lineage>
</organism>
<protein>
    <submittedName>
        <fullName evidence="1">Uncharacterized protein</fullName>
    </submittedName>
</protein>
<gene>
    <name evidence="1" type="ORF">BV22DRAFT_1034419</name>
</gene>
<name>A0ACB8BH70_9AGAM</name>
<comment type="caution">
    <text evidence="1">The sequence shown here is derived from an EMBL/GenBank/DDBJ whole genome shotgun (WGS) entry which is preliminary data.</text>
</comment>
<evidence type="ECO:0000313" key="1">
    <source>
        <dbReference type="EMBL" id="KAH7925102.1"/>
    </source>
</evidence>
<evidence type="ECO:0000313" key="2">
    <source>
        <dbReference type="Proteomes" id="UP000790709"/>
    </source>
</evidence>
<reference evidence="1" key="1">
    <citation type="journal article" date="2021" name="New Phytol.">
        <title>Evolutionary innovations through gain and loss of genes in the ectomycorrhizal Boletales.</title>
        <authorList>
            <person name="Wu G."/>
            <person name="Miyauchi S."/>
            <person name="Morin E."/>
            <person name="Kuo A."/>
            <person name="Drula E."/>
            <person name="Varga T."/>
            <person name="Kohler A."/>
            <person name="Feng B."/>
            <person name="Cao Y."/>
            <person name="Lipzen A."/>
            <person name="Daum C."/>
            <person name="Hundley H."/>
            <person name="Pangilinan J."/>
            <person name="Johnson J."/>
            <person name="Barry K."/>
            <person name="LaButti K."/>
            <person name="Ng V."/>
            <person name="Ahrendt S."/>
            <person name="Min B."/>
            <person name="Choi I.G."/>
            <person name="Park H."/>
            <person name="Plett J.M."/>
            <person name="Magnuson J."/>
            <person name="Spatafora J.W."/>
            <person name="Nagy L.G."/>
            <person name="Henrissat B."/>
            <person name="Grigoriev I.V."/>
            <person name="Yang Z.L."/>
            <person name="Xu J."/>
            <person name="Martin F.M."/>
        </authorList>
    </citation>
    <scope>NUCLEOTIDE SEQUENCE</scope>
    <source>
        <strain evidence="1">KUC20120723A-06</strain>
    </source>
</reference>
<dbReference type="EMBL" id="MU266409">
    <property type="protein sequence ID" value="KAH7925102.1"/>
    <property type="molecule type" value="Genomic_DNA"/>
</dbReference>
<sequence>MYPSRINRQQPHEHTFSERYWHHQSPRARFIIASAVLMAAATGAYYWGYRDVEERHNPNSRTLKKDADRRYKND</sequence>